<gene>
    <name evidence="6" type="ORF">AW14_04120</name>
</gene>
<dbReference type="Proteomes" id="UP000032229">
    <property type="component" value="Chromosome"/>
</dbReference>
<keyword evidence="4 5" id="KW-0472">Membrane</keyword>
<evidence type="ECO:0000313" key="6">
    <source>
        <dbReference type="EMBL" id="AJR02945.1"/>
    </source>
</evidence>
<dbReference type="PANTHER" id="PTHR12714">
    <property type="entry name" value="PROTEIN-S ISOPRENYLCYSTEINE O-METHYLTRANSFERASE"/>
    <property type="match status" value="1"/>
</dbReference>
<organism evidence="6 7">
    <name type="scientific">Siansivirga zeaxanthinifaciens CC-SAMT-1</name>
    <dbReference type="NCBI Taxonomy" id="1454006"/>
    <lineage>
        <taxon>Bacteria</taxon>
        <taxon>Pseudomonadati</taxon>
        <taxon>Bacteroidota</taxon>
        <taxon>Flavobacteriia</taxon>
        <taxon>Flavobacteriales</taxon>
        <taxon>Flavobacteriaceae</taxon>
        <taxon>Siansivirga</taxon>
    </lineage>
</organism>
<dbReference type="GO" id="GO:0032259">
    <property type="term" value="P:methylation"/>
    <property type="evidence" value="ECO:0007669"/>
    <property type="project" value="UniProtKB-KW"/>
</dbReference>
<sequence length="249" mass="29118">MALREELKAQGGFLFKYRGYLPVLFLVAGLIMIGYEAAYFKEHSSSTISEILKSSCVFVGFLGLLIRCFTVGYTPVNTSGRKDKLIADTLNTTGLYSIIRNPLYVGNYLMWLAVCMLTGNLWFVVLFTFVFWMYYERIIYAEEEFLRDKFKSVYLDWTEKTPIFVPKHLNYKKPNIPFNWRRVLEKERNGLFLLCLLFYLFAFVENYVKTGTVLLTDSWEFNATIVTGVIFIILKFLEKKTTVLEKLEK</sequence>
<dbReference type="PATRIC" id="fig|1454006.5.peg.800"/>
<name>A0A0C5WJM0_9FLAO</name>
<keyword evidence="3 5" id="KW-1133">Transmembrane helix</keyword>
<feature type="transmembrane region" description="Helical" evidence="5">
    <location>
        <begin position="51"/>
        <end position="73"/>
    </location>
</feature>
<feature type="transmembrane region" description="Helical" evidence="5">
    <location>
        <begin position="190"/>
        <end position="207"/>
    </location>
</feature>
<dbReference type="Gene3D" id="1.20.120.1630">
    <property type="match status" value="1"/>
</dbReference>
<dbReference type="HOGENOM" id="CLU_097928_0_0_10"/>
<protein>
    <submittedName>
        <fullName evidence="6">Lipid A phosphate methyltransferase</fullName>
    </submittedName>
</protein>
<keyword evidence="7" id="KW-1185">Reference proteome</keyword>
<dbReference type="KEGG" id="sze:AW14_04120"/>
<keyword evidence="2 5" id="KW-0812">Transmembrane</keyword>
<dbReference type="RefSeq" id="WP_044637644.1">
    <property type="nucleotide sequence ID" value="NZ_CP007202.1"/>
</dbReference>
<dbReference type="GO" id="GO:0012505">
    <property type="term" value="C:endomembrane system"/>
    <property type="evidence" value="ECO:0007669"/>
    <property type="project" value="UniProtKB-SubCell"/>
</dbReference>
<dbReference type="EMBL" id="CP007202">
    <property type="protein sequence ID" value="AJR02945.1"/>
    <property type="molecule type" value="Genomic_DNA"/>
</dbReference>
<comment type="subcellular location">
    <subcellularLocation>
        <location evidence="1">Endomembrane system</location>
        <topology evidence="1">Multi-pass membrane protein</topology>
    </subcellularLocation>
</comment>
<feature type="transmembrane region" description="Helical" evidence="5">
    <location>
        <begin position="108"/>
        <end position="135"/>
    </location>
</feature>
<dbReference type="STRING" id="1454006.AW14_04120"/>
<evidence type="ECO:0000256" key="3">
    <source>
        <dbReference type="ARBA" id="ARBA00022989"/>
    </source>
</evidence>
<evidence type="ECO:0000313" key="7">
    <source>
        <dbReference type="Proteomes" id="UP000032229"/>
    </source>
</evidence>
<dbReference type="AlphaFoldDB" id="A0A0C5WJM0"/>
<evidence type="ECO:0000256" key="5">
    <source>
        <dbReference type="SAM" id="Phobius"/>
    </source>
</evidence>
<dbReference type="PANTHER" id="PTHR12714:SF9">
    <property type="entry name" value="PROTEIN-S-ISOPRENYLCYSTEINE O-METHYLTRANSFERASE"/>
    <property type="match status" value="1"/>
</dbReference>
<dbReference type="Pfam" id="PF04191">
    <property type="entry name" value="PEMT"/>
    <property type="match status" value="1"/>
</dbReference>
<evidence type="ECO:0000256" key="4">
    <source>
        <dbReference type="ARBA" id="ARBA00023136"/>
    </source>
</evidence>
<feature type="transmembrane region" description="Helical" evidence="5">
    <location>
        <begin position="20"/>
        <end position="39"/>
    </location>
</feature>
<evidence type="ECO:0000256" key="1">
    <source>
        <dbReference type="ARBA" id="ARBA00004127"/>
    </source>
</evidence>
<keyword evidence="6" id="KW-0489">Methyltransferase</keyword>
<evidence type="ECO:0000256" key="2">
    <source>
        <dbReference type="ARBA" id="ARBA00022692"/>
    </source>
</evidence>
<dbReference type="OrthoDB" id="9809773at2"/>
<dbReference type="PROSITE" id="PS50244">
    <property type="entry name" value="S5A_REDUCTASE"/>
    <property type="match status" value="1"/>
</dbReference>
<keyword evidence="6" id="KW-0808">Transferase</keyword>
<feature type="transmembrane region" description="Helical" evidence="5">
    <location>
        <begin position="219"/>
        <end position="237"/>
    </location>
</feature>
<dbReference type="InterPro" id="IPR007318">
    <property type="entry name" value="Phopholipid_MeTrfase"/>
</dbReference>
<accession>A0A0C5WJM0</accession>
<proteinExistence type="predicted"/>
<reference evidence="6 7" key="1">
    <citation type="submission" date="2014-02" db="EMBL/GenBank/DDBJ databases">
        <authorList>
            <person name="Young C.-C."/>
            <person name="Hameed A."/>
            <person name="Huang H.-C."/>
            <person name="Shahina M."/>
        </authorList>
    </citation>
    <scope>NUCLEOTIDE SEQUENCE [LARGE SCALE GENOMIC DNA]</scope>
    <source>
        <strain evidence="6 7">CC-SAMT-1</strain>
    </source>
</reference>
<dbReference type="GO" id="GO:0008168">
    <property type="term" value="F:methyltransferase activity"/>
    <property type="evidence" value="ECO:0007669"/>
    <property type="project" value="UniProtKB-KW"/>
</dbReference>